<protein>
    <submittedName>
        <fullName evidence="2">Phage portal protein</fullName>
    </submittedName>
</protein>
<comment type="caution">
    <text evidence="2">The sequence shown here is derived from an EMBL/GenBank/DDBJ whole genome shotgun (WGS) entry which is preliminary data.</text>
</comment>
<reference evidence="2 3" key="1">
    <citation type="journal article" date="2022" name="J. Dairy Sci.">
        <title>Genetic diversity of Lactobacillus delbrueckii isolated from raw milk in Hokkaido, Japan.</title>
        <authorList>
            <person name="Tsuchihashi H."/>
            <person name="Ichikawa A."/>
            <person name="Takeda M."/>
            <person name="Koizumi A."/>
            <person name="Mizoguchi C."/>
            <person name="Ishida T."/>
            <person name="Kimura K."/>
        </authorList>
    </citation>
    <scope>NUCLEOTIDE SEQUENCE [LARGE SCALE GENOMIC DNA]</scope>
    <source>
        <strain evidence="2 3">ME-791</strain>
    </source>
</reference>
<gene>
    <name evidence="2" type="ORF">ME791_07620</name>
</gene>
<dbReference type="Pfam" id="PF04860">
    <property type="entry name" value="Phage_portal"/>
    <property type="match status" value="1"/>
</dbReference>
<evidence type="ECO:0000313" key="2">
    <source>
        <dbReference type="EMBL" id="GHN33610.1"/>
    </source>
</evidence>
<organism evidence="2 3">
    <name type="scientific">Lactobacillus delbrueckii</name>
    <dbReference type="NCBI Taxonomy" id="1584"/>
    <lineage>
        <taxon>Bacteria</taxon>
        <taxon>Bacillati</taxon>
        <taxon>Bacillota</taxon>
        <taxon>Bacilli</taxon>
        <taxon>Lactobacillales</taxon>
        <taxon>Lactobacillaceae</taxon>
        <taxon>Lactobacillus</taxon>
    </lineage>
</organism>
<evidence type="ECO:0000313" key="3">
    <source>
        <dbReference type="Proteomes" id="UP001054884"/>
    </source>
</evidence>
<name>A0ABD0AEW6_9LACO</name>
<proteinExistence type="predicted"/>
<dbReference type="Proteomes" id="UP001054884">
    <property type="component" value="Unassembled WGS sequence"/>
</dbReference>
<sequence length="382" mass="41572">MPIFNMALNKPSTSIGLSWEDQLHEAIDPEAYVSASEALKNSDIYSLITQLSGDLATVAYSVSDPSLQQLIDNPTCTSNGHAFWQSTFAQLLLAGESFAYRWRDWNGRDQRWEYLRPSQVSPKLLNDGSGLIYDLIFDEPDVGAKLNVSQNDVIHFRLLSKNGGMTGISPLTALTNELDIKKRSNTLTRHALAQSTAAPGVLSVKNGALLDGKLRASLSNDFAKQMASSEGPIVLDDLQEYKPLELKADVSKLLAQADWTGSQIAKVYGVSSSYLNGTGDQQSSIDMIVGQYSRTLHRYTNSITSELTTKLGMQVVADIRPAIDPNGDDYADKIGNLTKNNVLGANQAQAILQECGYLPESLPAMEGGESSGNSRNQGNYQQ</sequence>
<dbReference type="RefSeq" id="WP_236160064.1">
    <property type="nucleotide sequence ID" value="NZ_BNHQ01000015.1"/>
</dbReference>
<feature type="region of interest" description="Disordered" evidence="1">
    <location>
        <begin position="362"/>
        <end position="382"/>
    </location>
</feature>
<dbReference type="InterPro" id="IPR006427">
    <property type="entry name" value="Portal_HK97"/>
</dbReference>
<accession>A0ABD0AEW6</accession>
<dbReference type="EMBL" id="BNHY01000011">
    <property type="protein sequence ID" value="GHN33610.1"/>
    <property type="molecule type" value="Genomic_DNA"/>
</dbReference>
<dbReference type="NCBIfam" id="TIGR01537">
    <property type="entry name" value="portal_HK97"/>
    <property type="match status" value="1"/>
</dbReference>
<dbReference type="AlphaFoldDB" id="A0ABD0AEW6"/>
<evidence type="ECO:0000256" key="1">
    <source>
        <dbReference type="SAM" id="MobiDB-lite"/>
    </source>
</evidence>
<dbReference type="InterPro" id="IPR006944">
    <property type="entry name" value="Phage/GTA_portal"/>
</dbReference>
<feature type="compositionally biased region" description="Polar residues" evidence="1">
    <location>
        <begin position="371"/>
        <end position="382"/>
    </location>
</feature>